<dbReference type="AlphaFoldDB" id="A0A1Y1S9B5"/>
<comment type="caution">
    <text evidence="7">The sequence shown here is derived from an EMBL/GenBank/DDBJ whole genome shotgun (WGS) entry which is preliminary data.</text>
</comment>
<dbReference type="Proteomes" id="UP000192639">
    <property type="component" value="Unassembled WGS sequence"/>
</dbReference>
<evidence type="ECO:0000256" key="2">
    <source>
        <dbReference type="ARBA" id="ARBA00010401"/>
    </source>
</evidence>
<proteinExistence type="inferred from homology"/>
<dbReference type="PANTHER" id="PTHR11952:SF2">
    <property type="entry name" value="LD24639P"/>
    <property type="match status" value="1"/>
</dbReference>
<dbReference type="InterPro" id="IPR029044">
    <property type="entry name" value="Nucleotide-diphossugar_trans"/>
</dbReference>
<name>A0A1Y1S9B5_9MICR</name>
<comment type="pathway">
    <text evidence="1">Nucleotide-sugar biosynthesis; UDP-N-acetyl-alpha-D-glucosamine biosynthesis; UDP-N-acetyl-alpha-D-glucosamine from N-acetyl-alpha-D-glucosamine 1-phosphate: step 1/1.</text>
</comment>
<dbReference type="InterPro" id="IPR039741">
    <property type="entry name" value="UDP-sugar_pyrophosphorylase"/>
</dbReference>
<protein>
    <recommendedName>
        <fullName evidence="3">UDP-N-acetylglucosamine diphosphorylase</fullName>
        <ecNumber evidence="3">2.7.7.23</ecNumber>
    </recommendedName>
</protein>
<accession>A0A1Y1S9B5</accession>
<evidence type="ECO:0000313" key="8">
    <source>
        <dbReference type="Proteomes" id="UP000192639"/>
    </source>
</evidence>
<dbReference type="Pfam" id="PF01704">
    <property type="entry name" value="UDPGP"/>
    <property type="match status" value="1"/>
</dbReference>
<dbReference type="GO" id="GO:0003977">
    <property type="term" value="F:UDP-N-acetylglucosamine diphosphorylase activity"/>
    <property type="evidence" value="ECO:0007669"/>
    <property type="project" value="UniProtKB-EC"/>
</dbReference>
<dbReference type="PANTHER" id="PTHR11952">
    <property type="entry name" value="UDP- GLUCOSE PYROPHOSPHORYLASE"/>
    <property type="match status" value="1"/>
</dbReference>
<sequence>MGSKTIAPFMSTKCHAHTDETDICRWTTVGKEALDNESNGFGVVMMGGGEGSRLGCKGPKGLFVVDRKTNLFDVHMEKLKQLKGRVKALIYLFFMTSAFTREKTEDFVKEFFGTRKVTDYCTDYEIIVQGNMPILDLEGNTIGDFNSPNGNGGVYIPLREAAHFSKCQYFNLFSVDNIAATFFEESILGCMIDQKYDVLNQAVNPNKGEKVGAFTFRDDQSVVIEEYDPSSGMVDTKDVMGNICNHMLTGEFIKSIDVSKMEIHKAEKSPKEGMEGHSKIVKQELFVFDCFDQSNRVGVYCVDRETHFVPLKSEADVKPMKTWFLNSGIFSNKLLED</sequence>
<organism evidence="7 8">
    <name type="scientific">Enterospora canceri</name>
    <dbReference type="NCBI Taxonomy" id="1081671"/>
    <lineage>
        <taxon>Eukaryota</taxon>
        <taxon>Fungi</taxon>
        <taxon>Fungi incertae sedis</taxon>
        <taxon>Microsporidia</taxon>
        <taxon>Enterocytozoonidae</taxon>
        <taxon>Enterospora</taxon>
    </lineage>
</organism>
<evidence type="ECO:0000256" key="5">
    <source>
        <dbReference type="ARBA" id="ARBA00022695"/>
    </source>
</evidence>
<dbReference type="VEuPathDB" id="MicrosporidiaDB:ECANGB1_1683"/>
<reference evidence="7 8" key="1">
    <citation type="journal article" date="2017" name="Environ. Microbiol.">
        <title>Decay of the glycolytic pathway and adaptation to intranuclear parasitism within Enterocytozoonidae microsporidia.</title>
        <authorList>
            <person name="Wiredu Boakye D."/>
            <person name="Jaroenlak P."/>
            <person name="Prachumwat A."/>
            <person name="Williams T.A."/>
            <person name="Bateman K.S."/>
            <person name="Itsathitphaisarn O."/>
            <person name="Sritunyalucksana K."/>
            <person name="Paszkiewicz K.H."/>
            <person name="Moore K.A."/>
            <person name="Stentiford G.D."/>
            <person name="Williams B.A."/>
        </authorList>
    </citation>
    <scope>NUCLEOTIDE SEQUENCE [LARGE SCALE GENOMIC DNA]</scope>
    <source>
        <strain evidence="7 8">GB1</strain>
    </source>
</reference>
<evidence type="ECO:0000256" key="4">
    <source>
        <dbReference type="ARBA" id="ARBA00022679"/>
    </source>
</evidence>
<comment type="catalytic activity">
    <reaction evidence="6">
        <text>N-acetyl-alpha-D-glucosamine 1-phosphate + UTP + H(+) = UDP-N-acetyl-alpha-D-glucosamine + diphosphate</text>
        <dbReference type="Rhea" id="RHEA:13509"/>
        <dbReference type="ChEBI" id="CHEBI:15378"/>
        <dbReference type="ChEBI" id="CHEBI:33019"/>
        <dbReference type="ChEBI" id="CHEBI:46398"/>
        <dbReference type="ChEBI" id="CHEBI:57705"/>
        <dbReference type="ChEBI" id="CHEBI:57776"/>
        <dbReference type="EC" id="2.7.7.23"/>
    </reaction>
</comment>
<comment type="similarity">
    <text evidence="2">Belongs to the UDPGP type 1 family.</text>
</comment>
<keyword evidence="4" id="KW-0808">Transferase</keyword>
<dbReference type="EMBL" id="LWDP01000005">
    <property type="protein sequence ID" value="ORD95042.1"/>
    <property type="molecule type" value="Genomic_DNA"/>
</dbReference>
<evidence type="ECO:0000256" key="3">
    <source>
        <dbReference type="ARBA" id="ARBA00012457"/>
    </source>
</evidence>
<dbReference type="OrthoDB" id="532420at2759"/>
<dbReference type="EC" id="2.7.7.23" evidence="3"/>
<evidence type="ECO:0000256" key="6">
    <source>
        <dbReference type="ARBA" id="ARBA00048493"/>
    </source>
</evidence>
<dbReference type="InterPro" id="IPR002618">
    <property type="entry name" value="UDPGP_fam"/>
</dbReference>
<keyword evidence="5" id="KW-0548">Nucleotidyltransferase</keyword>
<keyword evidence="8" id="KW-1185">Reference proteome</keyword>
<evidence type="ECO:0000256" key="1">
    <source>
        <dbReference type="ARBA" id="ARBA00005208"/>
    </source>
</evidence>
<evidence type="ECO:0000313" key="7">
    <source>
        <dbReference type="EMBL" id="ORD95042.1"/>
    </source>
</evidence>
<dbReference type="SUPFAM" id="SSF53448">
    <property type="entry name" value="Nucleotide-diphospho-sugar transferases"/>
    <property type="match status" value="1"/>
</dbReference>
<dbReference type="Gene3D" id="3.90.550.10">
    <property type="entry name" value="Spore Coat Polysaccharide Biosynthesis Protein SpsA, Chain A"/>
    <property type="match status" value="1"/>
</dbReference>
<gene>
    <name evidence="7" type="primary">UAP1</name>
    <name evidence="7" type="ORF">ECANGB1_1683</name>
</gene>